<evidence type="ECO:0000256" key="1">
    <source>
        <dbReference type="SAM" id="MobiDB-lite"/>
    </source>
</evidence>
<dbReference type="Proteomes" id="UP000019194">
    <property type="component" value="Unassembled WGS sequence"/>
</dbReference>
<evidence type="ECO:0000313" key="2">
    <source>
        <dbReference type="EMBL" id="CDL39184.1"/>
    </source>
</evidence>
<sequence length="39" mass="4180">MNGNSGRVNTDSGKMNSDSGHGAKSGYFPPEYAFTQNQK</sequence>
<comment type="caution">
    <text evidence="2">The sequence shown here is derived from an EMBL/GenBank/DDBJ whole genome shotgun (WGS) entry which is preliminary data.</text>
</comment>
<name>A0A7G2IUM0_CITFR</name>
<feature type="region of interest" description="Disordered" evidence="1">
    <location>
        <begin position="1"/>
        <end position="39"/>
    </location>
</feature>
<dbReference type="AlphaFoldDB" id="A0A7G2IUM0"/>
<organism evidence="2 3">
    <name type="scientific">Citrobacter freundii</name>
    <dbReference type="NCBI Taxonomy" id="546"/>
    <lineage>
        <taxon>Bacteria</taxon>
        <taxon>Pseudomonadati</taxon>
        <taxon>Pseudomonadota</taxon>
        <taxon>Gammaproteobacteria</taxon>
        <taxon>Enterobacterales</taxon>
        <taxon>Enterobacteriaceae</taxon>
        <taxon>Citrobacter</taxon>
        <taxon>Citrobacter freundii complex</taxon>
    </lineage>
</organism>
<proteinExistence type="predicted"/>
<feature type="compositionally biased region" description="Polar residues" evidence="1">
    <location>
        <begin position="1"/>
        <end position="19"/>
    </location>
</feature>
<reference evidence="2 3" key="1">
    <citation type="submission" date="2013-10" db="EMBL/GenBank/DDBJ databases">
        <title>Antibiotic resistance diversity of beta-lactamase producers in the General Hospital Vienna.</title>
        <authorList>
            <person name="Barisic I."/>
            <person name="Mitteregger D."/>
            <person name="Hirschl A.M."/>
            <person name="Noehammer C."/>
            <person name="Wiesinger-Mayr H."/>
        </authorList>
    </citation>
    <scope>NUCLEOTIDE SEQUENCE [LARGE SCALE GENOMIC DNA]</scope>
    <source>
        <strain evidence="2 3">ISC11</strain>
    </source>
</reference>
<accession>A0A7G2IUM0</accession>
<evidence type="ECO:0000313" key="3">
    <source>
        <dbReference type="Proteomes" id="UP000019194"/>
    </source>
</evidence>
<protein>
    <submittedName>
        <fullName evidence="2">Uncharacterized protein</fullName>
    </submittedName>
</protein>
<dbReference type="EMBL" id="CBWP010000055">
    <property type="protein sequence ID" value="CDL39184.1"/>
    <property type="molecule type" value="Genomic_DNA"/>
</dbReference>